<organism evidence="2 3">
    <name type="scientific">Pelobates cultripes</name>
    <name type="common">Western spadefoot toad</name>
    <dbReference type="NCBI Taxonomy" id="61616"/>
    <lineage>
        <taxon>Eukaryota</taxon>
        <taxon>Metazoa</taxon>
        <taxon>Chordata</taxon>
        <taxon>Craniata</taxon>
        <taxon>Vertebrata</taxon>
        <taxon>Euteleostomi</taxon>
        <taxon>Amphibia</taxon>
        <taxon>Batrachia</taxon>
        <taxon>Anura</taxon>
        <taxon>Pelobatoidea</taxon>
        <taxon>Pelobatidae</taxon>
        <taxon>Pelobates</taxon>
    </lineage>
</organism>
<keyword evidence="3" id="KW-1185">Reference proteome</keyword>
<evidence type="ECO:0000313" key="2">
    <source>
        <dbReference type="EMBL" id="CAH2321227.1"/>
    </source>
</evidence>
<name>A0AAD1T815_PELCU</name>
<sequence>MDSEIPQYLCRLLSSILTPSKAKAIPLDNYFRIPKPAKAPDGSPRDMLKGFQSMRSKQMVQAATRDAPSHHIEGGDLTFFNNLTRSTMFWWQSLRPVTQHLRHHEVVYRWGPGCKLTVLHDEESPAAAPIGCGETLQDTGTVYPRGPTGKHSRCGPPTIDPDVGCEKCPTLLPESQNRGSGVKPGRHMRLVSSTGTVLTNCRTLTPLL</sequence>
<protein>
    <submittedName>
        <fullName evidence="2">Uncharacterized protein</fullName>
    </submittedName>
</protein>
<dbReference type="AlphaFoldDB" id="A0AAD1T815"/>
<dbReference type="EMBL" id="OW240922">
    <property type="protein sequence ID" value="CAH2321227.1"/>
    <property type="molecule type" value="Genomic_DNA"/>
</dbReference>
<accession>A0AAD1T815</accession>
<gene>
    <name evidence="2" type="ORF">PECUL_23A049209</name>
</gene>
<proteinExistence type="predicted"/>
<evidence type="ECO:0000256" key="1">
    <source>
        <dbReference type="SAM" id="MobiDB-lite"/>
    </source>
</evidence>
<evidence type="ECO:0000313" key="3">
    <source>
        <dbReference type="Proteomes" id="UP001295444"/>
    </source>
</evidence>
<reference evidence="2" key="1">
    <citation type="submission" date="2022-03" db="EMBL/GenBank/DDBJ databases">
        <authorList>
            <person name="Alioto T."/>
            <person name="Alioto T."/>
            <person name="Gomez Garrido J."/>
        </authorList>
    </citation>
    <scope>NUCLEOTIDE SEQUENCE</scope>
</reference>
<dbReference type="Proteomes" id="UP001295444">
    <property type="component" value="Chromosome 11"/>
</dbReference>
<feature type="region of interest" description="Disordered" evidence="1">
    <location>
        <begin position="139"/>
        <end position="159"/>
    </location>
</feature>